<evidence type="ECO:0000313" key="2">
    <source>
        <dbReference type="EMBL" id="KAK1749285.1"/>
    </source>
</evidence>
<feature type="signal peptide" evidence="1">
    <location>
        <begin position="1"/>
        <end position="15"/>
    </location>
</feature>
<organism evidence="2 3">
    <name type="scientific">Skeletonema marinoi</name>
    <dbReference type="NCBI Taxonomy" id="267567"/>
    <lineage>
        <taxon>Eukaryota</taxon>
        <taxon>Sar</taxon>
        <taxon>Stramenopiles</taxon>
        <taxon>Ochrophyta</taxon>
        <taxon>Bacillariophyta</taxon>
        <taxon>Coscinodiscophyceae</taxon>
        <taxon>Thalassiosirophycidae</taxon>
        <taxon>Thalassiosirales</taxon>
        <taxon>Skeletonemataceae</taxon>
        <taxon>Skeletonema</taxon>
        <taxon>Skeletonema marinoi-dohrnii complex</taxon>
    </lineage>
</organism>
<comment type="caution">
    <text evidence="2">The sequence shown here is derived from an EMBL/GenBank/DDBJ whole genome shotgun (WGS) entry which is preliminary data.</text>
</comment>
<dbReference type="AlphaFoldDB" id="A0AAD8YQ78"/>
<evidence type="ECO:0000256" key="1">
    <source>
        <dbReference type="SAM" id="SignalP"/>
    </source>
</evidence>
<protein>
    <submittedName>
        <fullName evidence="2">Uncharacterized protein</fullName>
    </submittedName>
</protein>
<dbReference type="Proteomes" id="UP001224775">
    <property type="component" value="Unassembled WGS sequence"/>
</dbReference>
<sequence length="356" mass="37758">MRSFLLLHCCTLVAAASSPSELWKAAKAAVTSADESDEGADWTSVILDRSSKNQDAYVSASPLSVAAVCSDGIALVSLHFGLELNDDNDDAQSSSQTEGNELLEVFNDLPLSSRGPLRIEPIYDNGAAKNSMTSTCSLRSPPSLALLTAGWRTDGMALSDAARELMMEETSLYCLPLSVTMGANDNNGGATMNNGQISHYGRRIADGLSYYMAKCAFSEGVRSLSTIGLLACNNSAGGCLYLVDATGSYSVRAHAIGNGASTIHKRLVFVNFEDMTTLEGLRMLLRIIAEEGGVLSTESASSNAGKQNKPAGAAWTIPRNPGVELAILRIGEQRMRRIRLSSLFTAAGTEEQGKLV</sequence>
<evidence type="ECO:0000313" key="3">
    <source>
        <dbReference type="Proteomes" id="UP001224775"/>
    </source>
</evidence>
<keyword evidence="3" id="KW-1185">Reference proteome</keyword>
<feature type="chain" id="PRO_5042157740" evidence="1">
    <location>
        <begin position="16"/>
        <end position="356"/>
    </location>
</feature>
<name>A0AAD8YQ78_9STRA</name>
<gene>
    <name evidence="2" type="ORF">QTG54_001224</name>
</gene>
<dbReference type="SUPFAM" id="SSF56235">
    <property type="entry name" value="N-terminal nucleophile aminohydrolases (Ntn hydrolases)"/>
    <property type="match status" value="1"/>
</dbReference>
<dbReference type="InterPro" id="IPR029055">
    <property type="entry name" value="Ntn_hydrolases_N"/>
</dbReference>
<accession>A0AAD8YQ78</accession>
<dbReference type="Gene3D" id="3.60.20.10">
    <property type="entry name" value="Glutamine Phosphoribosylpyrophosphate, subunit 1, domain 1"/>
    <property type="match status" value="1"/>
</dbReference>
<proteinExistence type="predicted"/>
<reference evidence="2" key="1">
    <citation type="submission" date="2023-06" db="EMBL/GenBank/DDBJ databases">
        <title>Survivors Of The Sea: Transcriptome response of Skeletonema marinoi to long-term dormancy.</title>
        <authorList>
            <person name="Pinder M.I.M."/>
            <person name="Kourtchenko O."/>
            <person name="Robertson E.K."/>
            <person name="Larsson T."/>
            <person name="Maumus F."/>
            <person name="Osuna-Cruz C.M."/>
            <person name="Vancaester E."/>
            <person name="Stenow R."/>
            <person name="Vandepoele K."/>
            <person name="Ploug H."/>
            <person name="Bruchert V."/>
            <person name="Godhe A."/>
            <person name="Topel M."/>
        </authorList>
    </citation>
    <scope>NUCLEOTIDE SEQUENCE</scope>
    <source>
        <strain evidence="2">R05AC</strain>
    </source>
</reference>
<dbReference type="EMBL" id="JATAAI010000001">
    <property type="protein sequence ID" value="KAK1749285.1"/>
    <property type="molecule type" value="Genomic_DNA"/>
</dbReference>
<keyword evidence="1" id="KW-0732">Signal</keyword>